<evidence type="ECO:0000313" key="1">
    <source>
        <dbReference type="EMBL" id="QHX44002.1"/>
    </source>
</evidence>
<dbReference type="KEGG" id="trz:GWP43_11715"/>
<dbReference type="EMBL" id="CP048020">
    <property type="protein sequence ID" value="QHX44002.1"/>
    <property type="molecule type" value="Genomic_DNA"/>
</dbReference>
<proteinExistence type="predicted"/>
<reference evidence="1 2" key="1">
    <citation type="submission" date="2020-01" db="EMBL/GenBank/DDBJ databases">
        <title>Complete genome sequence of a human oral phylogroup 1 Treponema sp. strain ATCC 700766, originally isolated from periodontitis dental plaque.</title>
        <authorList>
            <person name="Chan Y."/>
            <person name="Huo Y.-B."/>
            <person name="Yu X.-L."/>
            <person name="Zeng H."/>
            <person name="Leung W.-K."/>
            <person name="Watt R.M."/>
        </authorList>
    </citation>
    <scope>NUCLEOTIDE SEQUENCE [LARGE SCALE GENOMIC DNA]</scope>
    <source>
        <strain evidence="1 2">OMZ 804</strain>
    </source>
</reference>
<dbReference type="AlphaFoldDB" id="A0A6P1Y505"/>
<dbReference type="RefSeq" id="WP_162664302.1">
    <property type="nucleotide sequence ID" value="NZ_CP048020.1"/>
</dbReference>
<evidence type="ECO:0000313" key="2">
    <source>
        <dbReference type="Proteomes" id="UP000464374"/>
    </source>
</evidence>
<accession>A0A6P1Y505</accession>
<gene>
    <name evidence="1" type="ORF">GWP43_11715</name>
</gene>
<protein>
    <recommendedName>
        <fullName evidence="3">DUF2764 family protein</fullName>
    </recommendedName>
</protein>
<organism evidence="1 2">
    <name type="scientific">Treponema vincentii</name>
    <dbReference type="NCBI Taxonomy" id="69710"/>
    <lineage>
        <taxon>Bacteria</taxon>
        <taxon>Pseudomonadati</taxon>
        <taxon>Spirochaetota</taxon>
        <taxon>Spirochaetia</taxon>
        <taxon>Spirochaetales</taxon>
        <taxon>Treponemataceae</taxon>
        <taxon>Treponema</taxon>
    </lineage>
</organism>
<dbReference type="Proteomes" id="UP000464374">
    <property type="component" value="Chromosome"/>
</dbReference>
<name>A0A6P1Y505_9SPIR</name>
<evidence type="ECO:0008006" key="3">
    <source>
        <dbReference type="Google" id="ProtNLM"/>
    </source>
</evidence>
<sequence length="181" mass="20412">MASYYYLMAQLPSIMPHTDPPLSYAQFKELALRFLTEKDAAVLESLTLVPPREAVHTASAVVNEWYAFEQELRFALEQIRAAKLKRDERIAPAETPASAFDIGAIVRGVSNIDDPLAAERYLLNARLAAADQLRKLHFFDSEAVFGYGIVLLLSERASKFKMETGRTEYHSIYTQILGEKI</sequence>